<evidence type="ECO:0000256" key="1">
    <source>
        <dbReference type="ARBA" id="ARBA00002333"/>
    </source>
</evidence>
<comment type="similarity">
    <text evidence="2">Belongs to the histone H1/H5 family. HCT subfamily.</text>
</comment>
<proteinExistence type="inferred from homology"/>
<dbReference type="EMBL" id="JACYTQ010000012">
    <property type="protein sequence ID" value="MBD8491282.1"/>
    <property type="molecule type" value="Genomic_DNA"/>
</dbReference>
<evidence type="ECO:0000313" key="3">
    <source>
        <dbReference type="EMBL" id="MBD8491282.1"/>
    </source>
</evidence>
<protein>
    <submittedName>
        <fullName evidence="3">Histone H1</fullName>
    </submittedName>
</protein>
<comment type="caution">
    <text evidence="3">The sequence shown here is derived from an EMBL/GenBank/DDBJ whole genome shotgun (WGS) entry which is preliminary data.</text>
</comment>
<dbReference type="Proteomes" id="UP000647133">
    <property type="component" value="Unassembled WGS sequence"/>
</dbReference>
<evidence type="ECO:0000256" key="2">
    <source>
        <dbReference type="ARBA" id="ARBA00008424"/>
    </source>
</evidence>
<dbReference type="RefSeq" id="WP_192012159.1">
    <property type="nucleotide sequence ID" value="NZ_JACYTQ010000012.1"/>
</dbReference>
<sequence length="59" mass="6823">MSRFTEVKDLVASLEEDFEKFYEKGNKAAGTRVRNGMQEIKNLAQDIRKEITEIKNSSK</sequence>
<organism evidence="3 4">
    <name type="scientific">Echinicola arenosa</name>
    <dbReference type="NCBI Taxonomy" id="2774144"/>
    <lineage>
        <taxon>Bacteria</taxon>
        <taxon>Pseudomonadati</taxon>
        <taxon>Bacteroidota</taxon>
        <taxon>Cytophagia</taxon>
        <taxon>Cytophagales</taxon>
        <taxon>Cyclobacteriaceae</taxon>
        <taxon>Echinicola</taxon>
    </lineage>
</organism>
<dbReference type="Pfam" id="PF07432">
    <property type="entry name" value="Hc1"/>
    <property type="match status" value="1"/>
</dbReference>
<gene>
    <name evidence="3" type="ORF">IFO69_21195</name>
</gene>
<comment type="function">
    <text evidence="1">Might have a role analogous to that of eukaryotic histone proteins.</text>
</comment>
<accession>A0ABR9ASE4</accession>
<keyword evidence="4" id="KW-1185">Reference proteome</keyword>
<name>A0ABR9ASE4_9BACT</name>
<reference evidence="3 4" key="1">
    <citation type="submission" date="2020-09" db="EMBL/GenBank/DDBJ databases">
        <title>Echinicola sp. CAU 1574 isolated from sand of Sido Beach.</title>
        <authorList>
            <person name="Kim W."/>
        </authorList>
    </citation>
    <scope>NUCLEOTIDE SEQUENCE [LARGE SCALE GENOMIC DNA]</scope>
    <source>
        <strain evidence="3 4">CAU 1574</strain>
    </source>
</reference>
<dbReference type="InterPro" id="IPR010886">
    <property type="entry name" value="Hc1"/>
</dbReference>
<evidence type="ECO:0000313" key="4">
    <source>
        <dbReference type="Proteomes" id="UP000647133"/>
    </source>
</evidence>